<dbReference type="InterPro" id="IPR002937">
    <property type="entry name" value="Amino_oxidase"/>
</dbReference>
<dbReference type="EMBL" id="LHQS01000002">
    <property type="protein sequence ID" value="RXE55878.1"/>
    <property type="molecule type" value="Genomic_DNA"/>
</dbReference>
<dbReference type="Gene3D" id="3.90.660.20">
    <property type="entry name" value="Protoporphyrinogen oxidase, mitochondrial, domain 2"/>
    <property type="match status" value="1"/>
</dbReference>
<comment type="caution">
    <text evidence="2">The sequence shown here is derived from an EMBL/GenBank/DDBJ whole genome shotgun (WGS) entry which is preliminary data.</text>
</comment>
<dbReference type="Gene3D" id="1.10.3110.10">
    <property type="entry name" value="protoporphyrinogen ix oxidase, domain 3"/>
    <property type="match status" value="1"/>
</dbReference>
<organism evidence="2 3">
    <name type="scientific">Methanoculleus taiwanensis</name>
    <dbReference type="NCBI Taxonomy" id="1550565"/>
    <lineage>
        <taxon>Archaea</taxon>
        <taxon>Methanobacteriati</taxon>
        <taxon>Methanobacteriota</taxon>
        <taxon>Stenosarchaea group</taxon>
        <taxon>Methanomicrobia</taxon>
        <taxon>Methanomicrobiales</taxon>
        <taxon>Methanomicrobiaceae</taxon>
        <taxon>Methanoculleus</taxon>
    </lineage>
</organism>
<accession>A0A498GZT4</accession>
<keyword evidence="3" id="KW-1185">Reference proteome</keyword>
<sequence length="411" mass="46008">MKICIIGGGLCGLTAARELADNAEVTLVERRPILGGCLASYAIDGYSIEQYYHHCFAGDSRLLNLLKELKIADRLEWLRGTTGYYAESTAYPLTTPTEILKYPYLSLTDKARLAVLTLRSKRFDLESLDTVTAKEFILNNLGSGVYTSFFEPLLRSKFGERSDEVSAAWLISRIAIRSNRGTGGERLGYLRGGFQCLIDRLREDLIQKGCSIATGRTIQAIERDGGRWLVDGEPYDIVLSTIPPQETARISGMAIDPIPYQGAACMTLALSRDVTDGIYWLNMKDRAPYGAVVSHTNFAPPEWYNGDRLIYLASYFAGRLPGTFEKTMLTDFCRRFGVQEREVLWHRMAVDPYAGPIYTTGLRSQIPDYEQHGLFMAGMFSLPNYPERSMEGSVVAAEEVARRIHTRAAHE</sequence>
<dbReference type="NCBIfam" id="NF005560">
    <property type="entry name" value="PRK07233.1"/>
    <property type="match status" value="1"/>
</dbReference>
<protein>
    <submittedName>
        <fullName evidence="2">Amine oxidase</fullName>
    </submittedName>
</protein>
<dbReference type="AlphaFoldDB" id="A0A498GZT4"/>
<evidence type="ECO:0000259" key="1">
    <source>
        <dbReference type="Pfam" id="PF01593"/>
    </source>
</evidence>
<dbReference type="SUPFAM" id="SSF51905">
    <property type="entry name" value="FAD/NAD(P)-binding domain"/>
    <property type="match status" value="1"/>
</dbReference>
<dbReference type="InterPro" id="IPR036188">
    <property type="entry name" value="FAD/NAD-bd_sf"/>
</dbReference>
<dbReference type="RefSeq" id="WP_128693585.1">
    <property type="nucleotide sequence ID" value="NZ_LHQS01000002.1"/>
</dbReference>
<dbReference type="GO" id="GO:0016491">
    <property type="term" value="F:oxidoreductase activity"/>
    <property type="evidence" value="ECO:0007669"/>
    <property type="project" value="InterPro"/>
</dbReference>
<name>A0A498GZT4_9EURY</name>
<dbReference type="PANTHER" id="PTHR42923:SF3">
    <property type="entry name" value="PROTOPORPHYRINOGEN OXIDASE"/>
    <property type="match status" value="1"/>
</dbReference>
<reference evidence="2 3" key="1">
    <citation type="journal article" date="2015" name="Int. J. Syst. Evol. Microbiol.">
        <title>Methanoculleus taiwanensis sp. nov., a methanogen isolated from deep marine sediment at the deformation front area near Taiwan.</title>
        <authorList>
            <person name="Weng C.Y."/>
            <person name="Chen S.C."/>
            <person name="Lai M.C."/>
            <person name="Wu S.Y."/>
            <person name="Lin S."/>
            <person name="Yang T.F."/>
            <person name="Chen P.C."/>
        </authorList>
    </citation>
    <scope>NUCLEOTIDE SEQUENCE [LARGE SCALE GENOMIC DNA]</scope>
    <source>
        <strain evidence="2 3">CYW4</strain>
    </source>
</reference>
<feature type="domain" description="Amine oxidase" evidence="1">
    <location>
        <begin position="10"/>
        <end position="404"/>
    </location>
</feature>
<dbReference type="Proteomes" id="UP000290932">
    <property type="component" value="Unassembled WGS sequence"/>
</dbReference>
<evidence type="ECO:0000313" key="3">
    <source>
        <dbReference type="Proteomes" id="UP000290932"/>
    </source>
</evidence>
<dbReference type="Pfam" id="PF01593">
    <property type="entry name" value="Amino_oxidase"/>
    <property type="match status" value="1"/>
</dbReference>
<evidence type="ECO:0000313" key="2">
    <source>
        <dbReference type="EMBL" id="RXE55878.1"/>
    </source>
</evidence>
<gene>
    <name evidence="2" type="ORF">ABH15_06580</name>
</gene>
<dbReference type="PANTHER" id="PTHR42923">
    <property type="entry name" value="PROTOPORPHYRINOGEN OXIDASE"/>
    <property type="match status" value="1"/>
</dbReference>
<dbReference type="OrthoDB" id="11867at2157"/>
<dbReference type="InterPro" id="IPR050464">
    <property type="entry name" value="Zeta_carotene_desat/Oxidored"/>
</dbReference>
<dbReference type="Gene3D" id="3.50.50.60">
    <property type="entry name" value="FAD/NAD(P)-binding domain"/>
    <property type="match status" value="1"/>
</dbReference>
<proteinExistence type="predicted"/>